<accession>A0AA97NVN4</accession>
<evidence type="ECO:0000256" key="1">
    <source>
        <dbReference type="SAM" id="MobiDB-lite"/>
    </source>
</evidence>
<keyword evidence="2" id="KW-0472">Membrane</keyword>
<feature type="region of interest" description="Disordered" evidence="1">
    <location>
        <begin position="1"/>
        <end position="23"/>
    </location>
</feature>
<feature type="compositionally biased region" description="Polar residues" evidence="1">
    <location>
        <begin position="55"/>
        <end position="67"/>
    </location>
</feature>
<dbReference type="AlphaFoldDB" id="A0AA97NVN4"/>
<proteinExistence type="predicted"/>
<dbReference type="Proteomes" id="UP000011086">
    <property type="component" value="Unassembled WGS sequence"/>
</dbReference>
<evidence type="ECO:0000313" key="3">
    <source>
        <dbReference type="EMBL" id="ELQ37228.1"/>
    </source>
</evidence>
<feature type="transmembrane region" description="Helical" evidence="2">
    <location>
        <begin position="133"/>
        <end position="151"/>
    </location>
</feature>
<protein>
    <submittedName>
        <fullName evidence="3">Uncharacterized protein</fullName>
    </submittedName>
</protein>
<gene>
    <name evidence="3" type="ORF">OOU_Y34scaffold00610g65</name>
</gene>
<feature type="region of interest" description="Disordered" evidence="1">
    <location>
        <begin position="50"/>
        <end position="70"/>
    </location>
</feature>
<organism evidence="3">
    <name type="scientific">Pyricularia oryzae (strain Y34)</name>
    <name type="common">Rice blast fungus</name>
    <name type="synonym">Magnaporthe oryzae</name>
    <dbReference type="NCBI Taxonomy" id="1143189"/>
    <lineage>
        <taxon>Eukaryota</taxon>
        <taxon>Fungi</taxon>
        <taxon>Dikarya</taxon>
        <taxon>Ascomycota</taxon>
        <taxon>Pezizomycotina</taxon>
        <taxon>Sordariomycetes</taxon>
        <taxon>Sordariomycetidae</taxon>
        <taxon>Magnaporthales</taxon>
        <taxon>Pyriculariaceae</taxon>
        <taxon>Pyricularia</taxon>
    </lineage>
</organism>
<feature type="compositionally biased region" description="Basic residues" evidence="1">
    <location>
        <begin position="9"/>
        <end position="21"/>
    </location>
</feature>
<name>A0AA97NVN4_PYRO3</name>
<dbReference type="EMBL" id="JH793413">
    <property type="protein sequence ID" value="ELQ37228.1"/>
    <property type="molecule type" value="Genomic_DNA"/>
</dbReference>
<keyword evidence="2" id="KW-0812">Transmembrane</keyword>
<keyword evidence="2" id="KW-1133">Transmembrane helix</keyword>
<evidence type="ECO:0000256" key="2">
    <source>
        <dbReference type="SAM" id="Phobius"/>
    </source>
</evidence>
<reference evidence="3" key="1">
    <citation type="journal article" date="2012" name="PLoS Genet.">
        <title>Comparative analysis of the genomes of two field isolates of the rice blast fungus Magnaporthe oryzae.</title>
        <authorList>
            <person name="Xue M."/>
            <person name="Yang J."/>
            <person name="Li Z."/>
            <person name="Hu S."/>
            <person name="Yao N."/>
            <person name="Dean R.A."/>
            <person name="Zhao W."/>
            <person name="Shen M."/>
            <person name="Zhang H."/>
            <person name="Li C."/>
            <person name="Liu L."/>
            <person name="Cao L."/>
            <person name="Xu X."/>
            <person name="Xing Y."/>
            <person name="Hsiang T."/>
            <person name="Zhang Z."/>
            <person name="Xu J.R."/>
            <person name="Peng Y.L."/>
        </authorList>
    </citation>
    <scope>NUCLEOTIDE SEQUENCE</scope>
    <source>
        <strain evidence="3">Y34</strain>
    </source>
</reference>
<sequence>MALYNPQGHRPHRPAHEHHARGFQLSQTEERLERLENDFHTLTRLIFSARHADNQDQQTRRAATPTQDQKERWNWTTNHPFDASPNLSTGAKTTWSRGQPIKFTSPKQTEQQPGAGSVGAKLGGKRPVKMRRCLFAVAIVVFCSIAIWFFLGGEAAFGDLYRAAEWLKETVVETCVGAQRYTMEAVSKKE</sequence>